<keyword evidence="2" id="KW-1185">Reference proteome</keyword>
<comment type="caution">
    <text evidence="1">The sequence shown here is derived from an EMBL/GenBank/DDBJ whole genome shotgun (WGS) entry which is preliminary data.</text>
</comment>
<evidence type="ECO:0000313" key="1">
    <source>
        <dbReference type="EMBL" id="CAE7193377.1"/>
    </source>
</evidence>
<dbReference type="OrthoDB" id="432700at2759"/>
<sequence>MSSGADVCDSYARHAKHVDPFSAFPAAVGGRRDEVLLIMEETGLHVTKPIAAPNVGQFFLLIVFELLSGSGIRSVLQGRPIGKWGKWAGGLPRFDIFPHPCAAACDPHAEDMAERLAAALNAAIVNIRQRLGKTQLLSTGEYTKAGDDRLVLTLEAVEWGFVHTLEVNRSDADLCCGGKTKSRKHIGEALKTNDHHLRVFATPEIATVLFKQGAMSDGSFAGFVAEEYTEFVIQSAILQFVFEGIWAQGAALSLHSSDYAVLMTDRDALDGRSYTRHFHGPWPHGLRLDGPGDAKFQSCFISCVPILGRLLDETGKRIHIPSLVESDLARRYEIGAVFWHSLADTNGKLNVSAYDRRMKPSRHESAQQAFYNDVNASEAFPQCLNASVSAWRCVEVYEDGYPSDRIIWIVDFVQERLYTKEDADPSLFSAYERQVQPWSSEAFLMFVVMVFVVPFQLAPPAACGAKCALVDIAGALGAFGQAFASAGIKAMLQYFLADTLKQFLPPNRDTFTAMQLAPDDIKYVGYLAPDKEKSPIRLTEWVVLGPVSEVMKYDFKNQCEVYAVNPCFRQWQKDVDKVIPLKDIHVGVVASGTAKRLGKKIFIQGLAQVSAALTADGRAILVCDEEDEEVLGGKLEDILEAQEWKAQSQCLRLCVLHTHDVPDVGEVQWLQNKSSPSCPD</sequence>
<evidence type="ECO:0000313" key="2">
    <source>
        <dbReference type="Proteomes" id="UP000604046"/>
    </source>
</evidence>
<dbReference type="EMBL" id="CAJNDS010000333">
    <property type="protein sequence ID" value="CAE7193377.1"/>
    <property type="molecule type" value="Genomic_DNA"/>
</dbReference>
<protein>
    <submittedName>
        <fullName evidence="1">Uncharacterized protein</fullName>
    </submittedName>
</protein>
<organism evidence="1 2">
    <name type="scientific">Symbiodinium natans</name>
    <dbReference type="NCBI Taxonomy" id="878477"/>
    <lineage>
        <taxon>Eukaryota</taxon>
        <taxon>Sar</taxon>
        <taxon>Alveolata</taxon>
        <taxon>Dinophyceae</taxon>
        <taxon>Suessiales</taxon>
        <taxon>Symbiodiniaceae</taxon>
        <taxon>Symbiodinium</taxon>
    </lineage>
</organism>
<proteinExistence type="predicted"/>
<reference evidence="1" key="1">
    <citation type="submission" date="2021-02" db="EMBL/GenBank/DDBJ databases">
        <authorList>
            <person name="Dougan E. K."/>
            <person name="Rhodes N."/>
            <person name="Thang M."/>
            <person name="Chan C."/>
        </authorList>
    </citation>
    <scope>NUCLEOTIDE SEQUENCE</scope>
</reference>
<dbReference type="Proteomes" id="UP000604046">
    <property type="component" value="Unassembled WGS sequence"/>
</dbReference>
<name>A0A812IYG9_9DINO</name>
<dbReference type="AlphaFoldDB" id="A0A812IYG9"/>
<accession>A0A812IYG9</accession>
<gene>
    <name evidence="1" type="ORF">SNAT2548_LOCUS5218</name>
</gene>